<keyword evidence="4" id="KW-1185">Reference proteome</keyword>
<evidence type="ECO:0000313" key="4">
    <source>
        <dbReference type="Proteomes" id="UP000273119"/>
    </source>
</evidence>
<protein>
    <submittedName>
        <fullName evidence="3">DUF3099 domain-containing protein</fullName>
    </submittedName>
</protein>
<feature type="compositionally biased region" description="Basic and acidic residues" evidence="1">
    <location>
        <begin position="174"/>
        <end position="190"/>
    </location>
</feature>
<reference evidence="3 4" key="1">
    <citation type="submission" date="2018-07" db="EMBL/GenBank/DDBJ databases">
        <title>Arthrobacter sp. nov., isolated from raw cow's milk with high bacterial count.</title>
        <authorList>
            <person name="Hahne J."/>
            <person name="Isele D."/>
            <person name="Lipski A."/>
        </authorList>
    </citation>
    <scope>NUCLEOTIDE SEQUENCE [LARGE SCALE GENOMIC DNA]</scope>
    <source>
        <strain evidence="3 4">JZ R-183</strain>
    </source>
</reference>
<keyword evidence="2" id="KW-1133">Transmembrane helix</keyword>
<dbReference type="Pfam" id="PF11298">
    <property type="entry name" value="DUF3099"/>
    <property type="match status" value="1"/>
</dbReference>
<dbReference type="Proteomes" id="UP000273119">
    <property type="component" value="Unassembled WGS sequence"/>
</dbReference>
<evidence type="ECO:0000256" key="2">
    <source>
        <dbReference type="SAM" id="Phobius"/>
    </source>
</evidence>
<feature type="region of interest" description="Disordered" evidence="1">
    <location>
        <begin position="91"/>
        <end position="190"/>
    </location>
</feature>
<dbReference type="InterPro" id="IPR021449">
    <property type="entry name" value="DUF3099"/>
</dbReference>
<evidence type="ECO:0000313" key="3">
    <source>
        <dbReference type="EMBL" id="RKW71082.1"/>
    </source>
</evidence>
<proteinExistence type="predicted"/>
<dbReference type="EMBL" id="QQXL01000002">
    <property type="protein sequence ID" value="RKW71082.1"/>
    <property type="molecule type" value="Genomic_DNA"/>
</dbReference>
<accession>A0A496PKP9</accession>
<feature type="compositionally biased region" description="Low complexity" evidence="1">
    <location>
        <begin position="124"/>
        <end position="154"/>
    </location>
</feature>
<evidence type="ECO:0000256" key="1">
    <source>
        <dbReference type="SAM" id="MobiDB-lite"/>
    </source>
</evidence>
<sequence length="190" mass="19929">MNPQPGERKEPHVHSITDANEAASIESHQRIRAYVIKMAFRVVFFVVGALLAHAGYIWWGLALLVIATILPWMAVMGANLIKDPPQAPGGVTFVDGPLRDQLGAGTHNTGADADADVQDSSLPDDAGSAGRPGSASTSGAAADAGGDAGGAAAAQEHEIIDGEWFQDEPTQAAPRDRGQDRDRDRGEPDE</sequence>
<comment type="caution">
    <text evidence="3">The sequence shown here is derived from an EMBL/GenBank/DDBJ whole genome shotgun (WGS) entry which is preliminary data.</text>
</comment>
<dbReference type="RefSeq" id="WP_121484418.1">
    <property type="nucleotide sequence ID" value="NZ_QQXL01000002.1"/>
</dbReference>
<name>A0A496PKP9_9MICC</name>
<gene>
    <name evidence="3" type="ORF">DWQ67_04625</name>
</gene>
<keyword evidence="2" id="KW-0472">Membrane</keyword>
<keyword evidence="2" id="KW-0812">Transmembrane</keyword>
<organism evidence="3 4">
    <name type="scientific">Galactobacter caseinivorans</name>
    <dbReference type="NCBI Taxonomy" id="2676123"/>
    <lineage>
        <taxon>Bacteria</taxon>
        <taxon>Bacillati</taxon>
        <taxon>Actinomycetota</taxon>
        <taxon>Actinomycetes</taxon>
        <taxon>Micrococcales</taxon>
        <taxon>Micrococcaceae</taxon>
        <taxon>Galactobacter</taxon>
    </lineage>
</organism>
<feature type="transmembrane region" description="Helical" evidence="2">
    <location>
        <begin position="34"/>
        <end position="51"/>
    </location>
</feature>
<dbReference type="AlphaFoldDB" id="A0A496PKP9"/>